<dbReference type="InterPro" id="IPR009057">
    <property type="entry name" value="Homeodomain-like_sf"/>
</dbReference>
<evidence type="ECO:0000313" key="1">
    <source>
        <dbReference type="EMBL" id="MBK6972159.1"/>
    </source>
</evidence>
<dbReference type="Proteomes" id="UP000807785">
    <property type="component" value="Unassembled WGS sequence"/>
</dbReference>
<organism evidence="1 2">
    <name type="scientific">Candidatus Methylophosphatis roskildensis</name>
    <dbReference type="NCBI Taxonomy" id="2899263"/>
    <lineage>
        <taxon>Bacteria</taxon>
        <taxon>Pseudomonadati</taxon>
        <taxon>Pseudomonadota</taxon>
        <taxon>Betaproteobacteria</taxon>
        <taxon>Nitrosomonadales</taxon>
        <taxon>Sterolibacteriaceae</taxon>
        <taxon>Candidatus Methylophosphatis</taxon>
    </lineage>
</organism>
<dbReference type="EMBL" id="JADJEV010000002">
    <property type="protein sequence ID" value="MBK6972159.1"/>
    <property type="molecule type" value="Genomic_DNA"/>
</dbReference>
<reference evidence="1" key="1">
    <citation type="submission" date="2020-10" db="EMBL/GenBank/DDBJ databases">
        <title>Connecting structure to function with the recovery of over 1000 high-quality activated sludge metagenome-assembled genomes encoding full-length rRNA genes using long-read sequencing.</title>
        <authorList>
            <person name="Singleton C.M."/>
            <person name="Petriglieri F."/>
            <person name="Kristensen J.M."/>
            <person name="Kirkegaard R.H."/>
            <person name="Michaelsen T.Y."/>
            <person name="Andersen M.H."/>
            <person name="Karst S.M."/>
            <person name="Dueholm M.S."/>
            <person name="Nielsen P.H."/>
            <person name="Albertsen M."/>
        </authorList>
    </citation>
    <scope>NUCLEOTIDE SEQUENCE</scope>
    <source>
        <strain evidence="1">Bjer_18-Q3-R1-45_BAT3C.347</strain>
    </source>
</reference>
<dbReference type="Pfam" id="PF04255">
    <property type="entry name" value="DUF433"/>
    <property type="match status" value="1"/>
</dbReference>
<proteinExistence type="predicted"/>
<dbReference type="AlphaFoldDB" id="A0A9D7HKP4"/>
<evidence type="ECO:0000313" key="2">
    <source>
        <dbReference type="Proteomes" id="UP000807785"/>
    </source>
</evidence>
<protein>
    <submittedName>
        <fullName evidence="1">DUF433 domain-containing protein</fullName>
    </submittedName>
</protein>
<comment type="caution">
    <text evidence="1">The sequence shown here is derived from an EMBL/GenBank/DDBJ whole genome shotgun (WGS) entry which is preliminary data.</text>
</comment>
<sequence length="208" mass="23818">MPTATVNAWCFGQRYRDARKRDKRFKPVISPADSRNRLLSFANLCELHILSAIRRKHGVTLQKVRDSIDYVGKRLGLTRPLLDVQFQTNGIRLFVEHASRLLSVSQQGQEAMRGDFERVLQRIERDPADTPVRLYPFTRPNSTDGDRVVVLDPRLAFGRPIVVPASIKTDVIRDRFNAGDSLAEMAQDYRVEQSVIEEALRFEQRLAA</sequence>
<name>A0A9D7HKP4_9PROT</name>
<gene>
    <name evidence="1" type="ORF">IPH26_04110</name>
</gene>
<dbReference type="InterPro" id="IPR007367">
    <property type="entry name" value="DUF433"/>
</dbReference>
<dbReference type="SUPFAM" id="SSF46689">
    <property type="entry name" value="Homeodomain-like"/>
    <property type="match status" value="1"/>
</dbReference>
<accession>A0A9D7HKP4</accession>